<feature type="compositionally biased region" description="Basic and acidic residues" evidence="1">
    <location>
        <begin position="23"/>
        <end position="71"/>
    </location>
</feature>
<feature type="region of interest" description="Disordered" evidence="1">
    <location>
        <begin position="185"/>
        <end position="210"/>
    </location>
</feature>
<evidence type="ECO:0000313" key="2">
    <source>
        <dbReference type="EMBL" id="CAA9390158.1"/>
    </source>
</evidence>
<feature type="region of interest" description="Disordered" evidence="1">
    <location>
        <begin position="241"/>
        <end position="260"/>
    </location>
</feature>
<organism evidence="2">
    <name type="scientific">uncultured Nocardioidaceae bacterium</name>
    <dbReference type="NCBI Taxonomy" id="253824"/>
    <lineage>
        <taxon>Bacteria</taxon>
        <taxon>Bacillati</taxon>
        <taxon>Actinomycetota</taxon>
        <taxon>Actinomycetes</taxon>
        <taxon>Propionibacteriales</taxon>
        <taxon>Nocardioidaceae</taxon>
        <taxon>environmental samples</taxon>
    </lineage>
</organism>
<feature type="compositionally biased region" description="Basic and acidic residues" evidence="1">
    <location>
        <begin position="78"/>
        <end position="91"/>
    </location>
</feature>
<evidence type="ECO:0000256" key="1">
    <source>
        <dbReference type="SAM" id="MobiDB-lite"/>
    </source>
</evidence>
<feature type="compositionally biased region" description="Basic and acidic residues" evidence="1">
    <location>
        <begin position="107"/>
        <end position="122"/>
    </location>
</feature>
<feature type="region of interest" description="Disordered" evidence="1">
    <location>
        <begin position="1"/>
        <end position="162"/>
    </location>
</feature>
<accession>A0A6J4NK75</accession>
<dbReference type="AlphaFoldDB" id="A0A6J4NK75"/>
<feature type="non-terminal residue" evidence="2">
    <location>
        <position position="1"/>
    </location>
</feature>
<proteinExistence type="predicted"/>
<dbReference type="EMBL" id="CADCUK010000179">
    <property type="protein sequence ID" value="CAA9390158.1"/>
    <property type="molecule type" value="Genomic_DNA"/>
</dbReference>
<feature type="compositionally biased region" description="Basic residues" evidence="1">
    <location>
        <begin position="150"/>
        <end position="162"/>
    </location>
</feature>
<gene>
    <name evidence="2" type="ORF">AVDCRST_MAG47-2776</name>
</gene>
<sequence>GHCHHPGPGCGGGRRRLLPVRRPGREVDPSTSLRDGRDDPPGLDHHAGDHRADRTGLDPARRRGRPADRQPHPAAGRAELRRCRLGGRDRPGGSTAGHLAAARRGRRLGDLRRLRCPDDPGGGRRAQGPRHQHRAAAGGAPGRGHDDRRHAGHRDRHGGRHRRRLLLQRDPAERHERRLRAVVQGAGERRGRRGEPLQGAAVRRRGRGRRLLQGAACQGRTQGRGSGGQRVRGPHLPAAVHAELPDHHGPLRARPAGGPV</sequence>
<reference evidence="2" key="1">
    <citation type="submission" date="2020-02" db="EMBL/GenBank/DDBJ databases">
        <authorList>
            <person name="Meier V. D."/>
        </authorList>
    </citation>
    <scope>NUCLEOTIDE SEQUENCE</scope>
    <source>
        <strain evidence="2">AVDCRST_MAG47</strain>
    </source>
</reference>
<feature type="non-terminal residue" evidence="2">
    <location>
        <position position="260"/>
    </location>
</feature>
<protein>
    <submittedName>
        <fullName evidence="2">Conserved hypothetical integral membrane protein YrbEa</fullName>
    </submittedName>
</protein>
<name>A0A6J4NK75_9ACTN</name>